<dbReference type="InterPro" id="IPR027749">
    <property type="entry name" value="TTLL12"/>
</dbReference>
<dbReference type="Proteomes" id="UP001230188">
    <property type="component" value="Unassembled WGS sequence"/>
</dbReference>
<comment type="caution">
    <text evidence="2">The sequence shown here is derived from an EMBL/GenBank/DDBJ whole genome shotgun (WGS) entry which is preliminary data.</text>
</comment>
<reference evidence="2" key="1">
    <citation type="submission" date="2023-01" db="EMBL/GenBank/DDBJ databases">
        <title>Metagenome sequencing of chrysophaentin producing Chrysophaeum taylorii.</title>
        <authorList>
            <person name="Davison J."/>
            <person name="Bewley C."/>
        </authorList>
    </citation>
    <scope>NUCLEOTIDE SEQUENCE</scope>
    <source>
        <strain evidence="2">NIES-1699</strain>
    </source>
</reference>
<organism evidence="2 3">
    <name type="scientific">Chrysophaeum taylorii</name>
    <dbReference type="NCBI Taxonomy" id="2483200"/>
    <lineage>
        <taxon>Eukaryota</taxon>
        <taxon>Sar</taxon>
        <taxon>Stramenopiles</taxon>
        <taxon>Ochrophyta</taxon>
        <taxon>Pelagophyceae</taxon>
        <taxon>Pelagomonadales</taxon>
        <taxon>Pelagomonadaceae</taxon>
        <taxon>Chrysophaeum</taxon>
    </lineage>
</organism>
<dbReference type="EMBL" id="JAQMWT010000674">
    <property type="protein sequence ID" value="KAJ8598426.1"/>
    <property type="molecule type" value="Genomic_DNA"/>
</dbReference>
<dbReference type="GO" id="GO:0005737">
    <property type="term" value="C:cytoplasm"/>
    <property type="evidence" value="ECO:0007669"/>
    <property type="project" value="TreeGrafter"/>
</dbReference>
<name>A0AAD7XHD6_9STRA</name>
<dbReference type="SUPFAM" id="SSF56059">
    <property type="entry name" value="Glutathione synthetase ATP-binding domain-like"/>
    <property type="match status" value="1"/>
</dbReference>
<protein>
    <submittedName>
        <fullName evidence="2">Uncharacterized protein</fullName>
    </submittedName>
</protein>
<dbReference type="InterPro" id="IPR004344">
    <property type="entry name" value="TTL/TTLL_fam"/>
</dbReference>
<accession>A0AAD7XHD6</accession>
<dbReference type="PANTHER" id="PTHR46088:SF1">
    <property type="entry name" value="TUBULIN--TYROSINE LIGASE-LIKE PROTEIN 12"/>
    <property type="match status" value="1"/>
</dbReference>
<evidence type="ECO:0000256" key="1">
    <source>
        <dbReference type="SAM" id="MobiDB-lite"/>
    </source>
</evidence>
<dbReference type="PANTHER" id="PTHR46088">
    <property type="entry name" value="TUBULIN--TYROSINE LIGASE-LIKE PROTEIN 12"/>
    <property type="match status" value="1"/>
</dbReference>
<keyword evidence="3" id="KW-1185">Reference proteome</keyword>
<proteinExistence type="predicted"/>
<feature type="region of interest" description="Disordered" evidence="1">
    <location>
        <begin position="157"/>
        <end position="179"/>
    </location>
</feature>
<dbReference type="Gene3D" id="3.30.470.20">
    <property type="entry name" value="ATP-grasp fold, B domain"/>
    <property type="match status" value="1"/>
</dbReference>
<feature type="compositionally biased region" description="Basic and acidic residues" evidence="1">
    <location>
        <begin position="166"/>
        <end position="179"/>
    </location>
</feature>
<dbReference type="Pfam" id="PF03133">
    <property type="entry name" value="TTL"/>
    <property type="match status" value="1"/>
</dbReference>
<evidence type="ECO:0000313" key="3">
    <source>
        <dbReference type="Proteomes" id="UP001230188"/>
    </source>
</evidence>
<sequence length="553" mass="61496">MEEWLSKVPERLREIAAEKVAKGVLDAGESLSIVEKRIVVRRRVAALSDVWIIDHFLTFDRIDESSLECVRGRLEAMGGAPDIVETAWRLARPLPRRSSTEIQRFYVEDEVGSAFPRGRGDVRSLVAAAADEYFTLCWPATDLEIGATPEREAVVVPSAATTTTRPRPDGGWRRRDETIPPRRLPGLRAPVRIFTDLDWVKTHVTDTRFAFVEEGAECLFIASGGFETDKVRSWYDYEAALVRKDHLATTLKRAGLTDVAPETYDLDIEMVPEGGTWILKPASLARGLGVVVAKSRACVLAHAAAKGYVAQRYVERPVLFENRKFDVRIVALLRSAEPLELYAHDVVFARAANKPHDLGALDDPQVYLTAMHLVGGGVTPNHPRVDDVAAYIGVANWHSAIERARAIIADVFSAAAHLFPGFAQSSPRSRAMYGCDFIFEKEDRDDGIVIKPRLLEITFNPAHLAVSDAMPDKYPDFANDCFRCLFLGELSNRFCTSRCDSGSSFDFETNTVSMRASLRSSGSVVAKVNDYERSPSTLSQLRARKYEAPLYSI</sequence>
<gene>
    <name evidence="2" type="ORF">CTAYLR_007654</name>
</gene>
<evidence type="ECO:0000313" key="2">
    <source>
        <dbReference type="EMBL" id="KAJ8598426.1"/>
    </source>
</evidence>
<dbReference type="AlphaFoldDB" id="A0AAD7XHD6"/>
<dbReference type="PROSITE" id="PS51221">
    <property type="entry name" value="TTL"/>
    <property type="match status" value="1"/>
</dbReference>